<evidence type="ECO:0000313" key="5">
    <source>
        <dbReference type="EMBL" id="WCT72356.1"/>
    </source>
</evidence>
<dbReference type="PROSITE" id="PS00105">
    <property type="entry name" value="AA_TRANSFER_CLASS_1"/>
    <property type="match status" value="1"/>
</dbReference>
<dbReference type="RefSeq" id="WP_273686315.1">
    <property type="nucleotide sequence ID" value="NZ_CP117411.1"/>
</dbReference>
<dbReference type="InterPro" id="IPR004839">
    <property type="entry name" value="Aminotransferase_I/II_large"/>
</dbReference>
<dbReference type="InterPro" id="IPR015424">
    <property type="entry name" value="PyrdxlP-dep_Trfase"/>
</dbReference>
<keyword evidence="6" id="KW-1185">Reference proteome</keyword>
<dbReference type="PANTHER" id="PTHR42885:SF1">
    <property type="entry name" value="THREONINE-PHOSPHATE DECARBOXYLASE"/>
    <property type="match status" value="1"/>
</dbReference>
<dbReference type="EC" id="2.6.1.-" evidence="3"/>
<dbReference type="SUPFAM" id="SSF53383">
    <property type="entry name" value="PLP-dependent transferases"/>
    <property type="match status" value="1"/>
</dbReference>
<dbReference type="InterPro" id="IPR015421">
    <property type="entry name" value="PyrdxlP-dep_Trfase_major"/>
</dbReference>
<dbReference type="InterPro" id="IPR015422">
    <property type="entry name" value="PyrdxlP-dep_Trfase_small"/>
</dbReference>
<sequence length="320" mass="33716">MTGWTYHGGRIEAAVRAFGGAREAWLDLSTGINPNGWPGADSVSIDWRALPDEGALIVLEAAAAEMFGVDPRFVCALPGSEIGLRLLGDILPGEAAHVAPSYRTHAEIVAGSHAIAVEEIPARIAAGRTVILANPNNPDGRLIAPADLPEGPGWLVVDEAFADSRPEASIAASVGTGARRIVFRSFGKFFGLAGARLGFVIAPPAILAGFRQRLGSWPISAAALAIGTAAYRDTDWIAATRRALPGQAAALDAVLARHGLIARGECLLFRLVETEDAAALFERLARQAILTRPFDYAPRWLRIGLPGDAAGLDRLDRALG</sequence>
<feature type="domain" description="Aminotransferase class I/classII large" evidence="4">
    <location>
        <begin position="126"/>
        <end position="315"/>
    </location>
</feature>
<evidence type="ECO:0000313" key="6">
    <source>
        <dbReference type="Proteomes" id="UP001220395"/>
    </source>
</evidence>
<dbReference type="EMBL" id="CP117411">
    <property type="protein sequence ID" value="WCT72356.1"/>
    <property type="molecule type" value="Genomic_DNA"/>
</dbReference>
<evidence type="ECO:0000259" key="4">
    <source>
        <dbReference type="Pfam" id="PF00155"/>
    </source>
</evidence>
<dbReference type="Gene3D" id="3.40.640.10">
    <property type="entry name" value="Type I PLP-dependent aspartate aminotransferase-like (Major domain)"/>
    <property type="match status" value="1"/>
</dbReference>
<evidence type="ECO:0000256" key="2">
    <source>
        <dbReference type="ARBA" id="ARBA00022898"/>
    </source>
</evidence>
<comment type="similarity">
    <text evidence="3">Belongs to the class-I pyridoxal-phosphate-dependent aminotransferase family.</text>
</comment>
<organism evidence="5 6">
    <name type="scientific">Sphingomonas naphthae</name>
    <dbReference type="NCBI Taxonomy" id="1813468"/>
    <lineage>
        <taxon>Bacteria</taxon>
        <taxon>Pseudomonadati</taxon>
        <taxon>Pseudomonadota</taxon>
        <taxon>Alphaproteobacteria</taxon>
        <taxon>Sphingomonadales</taxon>
        <taxon>Sphingomonadaceae</taxon>
        <taxon>Sphingomonas</taxon>
    </lineage>
</organism>
<evidence type="ECO:0000256" key="1">
    <source>
        <dbReference type="ARBA" id="ARBA00001933"/>
    </source>
</evidence>
<dbReference type="GO" id="GO:0008483">
    <property type="term" value="F:transaminase activity"/>
    <property type="evidence" value="ECO:0007669"/>
    <property type="project" value="UniProtKB-KW"/>
</dbReference>
<keyword evidence="2" id="KW-0663">Pyridoxal phosphate</keyword>
<proteinExistence type="inferred from homology"/>
<accession>A0ABY7THT7</accession>
<dbReference type="Gene3D" id="3.90.1150.10">
    <property type="entry name" value="Aspartate Aminotransferase, domain 1"/>
    <property type="match status" value="1"/>
</dbReference>
<dbReference type="InterPro" id="IPR004838">
    <property type="entry name" value="NHTrfase_class1_PyrdxlP-BS"/>
</dbReference>
<dbReference type="CDD" id="cd00609">
    <property type="entry name" value="AAT_like"/>
    <property type="match status" value="1"/>
</dbReference>
<keyword evidence="3" id="KW-0808">Transferase</keyword>
<evidence type="ECO:0000256" key="3">
    <source>
        <dbReference type="RuleBase" id="RU000481"/>
    </source>
</evidence>
<dbReference type="PANTHER" id="PTHR42885">
    <property type="entry name" value="HISTIDINOL-PHOSPHATE AMINOTRANSFERASE-RELATED"/>
    <property type="match status" value="1"/>
</dbReference>
<keyword evidence="3 5" id="KW-0032">Aminotransferase</keyword>
<dbReference type="Pfam" id="PF00155">
    <property type="entry name" value="Aminotran_1_2"/>
    <property type="match status" value="1"/>
</dbReference>
<name>A0ABY7THT7_9SPHN</name>
<dbReference type="Proteomes" id="UP001220395">
    <property type="component" value="Chromosome"/>
</dbReference>
<protein>
    <recommendedName>
        <fullName evidence="3">Aminotransferase</fullName>
        <ecNumber evidence="3">2.6.1.-</ecNumber>
    </recommendedName>
</protein>
<gene>
    <name evidence="5" type="ORF">PQ455_11985</name>
</gene>
<reference evidence="5 6" key="1">
    <citation type="submission" date="2023-02" db="EMBL/GenBank/DDBJ databases">
        <title>Genome sequence of Sphingomonas naphthae.</title>
        <authorList>
            <person name="Kim S."/>
            <person name="Heo J."/>
            <person name="Kwon S.-W."/>
        </authorList>
    </citation>
    <scope>NUCLEOTIDE SEQUENCE [LARGE SCALE GENOMIC DNA]</scope>
    <source>
        <strain evidence="5 6">KACC 18716</strain>
    </source>
</reference>
<comment type="cofactor">
    <cofactor evidence="1 3">
        <name>pyridoxal 5'-phosphate</name>
        <dbReference type="ChEBI" id="CHEBI:597326"/>
    </cofactor>
</comment>